<gene>
    <name evidence="7" type="ORF">MNBD_DELTA01-370</name>
</gene>
<dbReference type="GO" id="GO:0071973">
    <property type="term" value="P:bacterial-type flagellum-dependent cell motility"/>
    <property type="evidence" value="ECO:0007669"/>
    <property type="project" value="InterPro"/>
</dbReference>
<dbReference type="PANTHER" id="PTHR34933:SF1">
    <property type="entry name" value="FLAGELLAR L-RING PROTEIN"/>
    <property type="match status" value="1"/>
</dbReference>
<dbReference type="PANTHER" id="PTHR34933">
    <property type="entry name" value="FLAGELLAR L-RING PROTEIN"/>
    <property type="match status" value="1"/>
</dbReference>
<reference evidence="7" key="1">
    <citation type="submission" date="2018-06" db="EMBL/GenBank/DDBJ databases">
        <authorList>
            <person name="Zhirakovskaya E."/>
        </authorList>
    </citation>
    <scope>NUCLEOTIDE SEQUENCE</scope>
</reference>
<dbReference type="Pfam" id="PF02107">
    <property type="entry name" value="FlgH"/>
    <property type="match status" value="1"/>
</dbReference>
<evidence type="ECO:0000256" key="5">
    <source>
        <dbReference type="ARBA" id="ARBA00023143"/>
    </source>
</evidence>
<organism evidence="7">
    <name type="scientific">hydrothermal vent metagenome</name>
    <dbReference type="NCBI Taxonomy" id="652676"/>
    <lineage>
        <taxon>unclassified sequences</taxon>
        <taxon>metagenomes</taxon>
        <taxon>ecological metagenomes</taxon>
    </lineage>
</organism>
<comment type="subcellular location">
    <subcellularLocation>
        <location evidence="1">Bacterial flagellum</location>
    </subcellularLocation>
    <subcellularLocation>
        <location evidence="2">Cell outer membrane</location>
    </subcellularLocation>
</comment>
<dbReference type="AlphaFoldDB" id="A0A3B0QZQ8"/>
<evidence type="ECO:0000313" key="7">
    <source>
        <dbReference type="EMBL" id="VAV85589.1"/>
    </source>
</evidence>
<dbReference type="EMBL" id="UOEA01000090">
    <property type="protein sequence ID" value="VAV85589.1"/>
    <property type="molecule type" value="Genomic_DNA"/>
</dbReference>
<keyword evidence="7" id="KW-0969">Cilium</keyword>
<keyword evidence="7" id="KW-0966">Cell projection</keyword>
<dbReference type="PROSITE" id="PS51257">
    <property type="entry name" value="PROKAR_LIPOPROTEIN"/>
    <property type="match status" value="1"/>
</dbReference>
<proteinExistence type="inferred from homology"/>
<evidence type="ECO:0000256" key="1">
    <source>
        <dbReference type="ARBA" id="ARBA00004365"/>
    </source>
</evidence>
<evidence type="ECO:0000256" key="3">
    <source>
        <dbReference type="ARBA" id="ARBA00022729"/>
    </source>
</evidence>
<keyword evidence="5" id="KW-0975">Bacterial flagellum</keyword>
<evidence type="ECO:0000256" key="2">
    <source>
        <dbReference type="ARBA" id="ARBA00004442"/>
    </source>
</evidence>
<dbReference type="GO" id="GO:0009279">
    <property type="term" value="C:cell outer membrane"/>
    <property type="evidence" value="ECO:0007669"/>
    <property type="project" value="UniProtKB-SubCell"/>
</dbReference>
<evidence type="ECO:0000256" key="4">
    <source>
        <dbReference type="ARBA" id="ARBA00023136"/>
    </source>
</evidence>
<keyword evidence="6" id="KW-0998">Cell outer membrane</keyword>
<name>A0A3B0QZQ8_9ZZZZ</name>
<dbReference type="GO" id="GO:0009427">
    <property type="term" value="C:bacterial-type flagellum basal body, distal rod, L ring"/>
    <property type="evidence" value="ECO:0007669"/>
    <property type="project" value="InterPro"/>
</dbReference>
<accession>A0A3B0QZQ8</accession>
<sequence length="238" mass="25768">MNKFGIIPSKMLYLALVAIVVTAAGCSTPTPKKVDTSAIPIYTKTQTPGEGSLWAGETSMNTLFKDFRARNVGDILTVLVSESTSATEEATTSTKRETDASANISSMLGLGLDFGMKNFLMQKNAFSPSFGSTYNNDFDGEGETTRKGSFNTTIAVRVVEVLPNGNLVIEGKKETRLNNELQYIVLSGLVRPIDISTDNTVLSSKISDSRLEYSGSGVISDEQSPGWARRVLDNVWPF</sequence>
<dbReference type="PRINTS" id="PR01008">
    <property type="entry name" value="FLGLRINGFLGH"/>
</dbReference>
<dbReference type="InterPro" id="IPR000527">
    <property type="entry name" value="Flag_Lring"/>
</dbReference>
<protein>
    <submittedName>
        <fullName evidence="7">Flagellar L-ring protein FlgH</fullName>
    </submittedName>
</protein>
<keyword evidence="3" id="KW-0732">Signal</keyword>
<dbReference type="HAMAP" id="MF_00415">
    <property type="entry name" value="FlgH"/>
    <property type="match status" value="1"/>
</dbReference>
<keyword evidence="4" id="KW-0472">Membrane</keyword>
<evidence type="ECO:0000256" key="6">
    <source>
        <dbReference type="ARBA" id="ARBA00023237"/>
    </source>
</evidence>
<keyword evidence="7" id="KW-0282">Flagellum</keyword>
<dbReference type="GO" id="GO:0003774">
    <property type="term" value="F:cytoskeletal motor activity"/>
    <property type="evidence" value="ECO:0007669"/>
    <property type="project" value="InterPro"/>
</dbReference>